<reference evidence="2" key="2">
    <citation type="journal article" date="2021" name="PeerJ">
        <title>Extensive microbial diversity within the chicken gut microbiome revealed by metagenomics and culture.</title>
        <authorList>
            <person name="Gilroy R."/>
            <person name="Ravi A."/>
            <person name="Getino M."/>
            <person name="Pursley I."/>
            <person name="Horton D.L."/>
            <person name="Alikhan N.F."/>
            <person name="Baker D."/>
            <person name="Gharbi K."/>
            <person name="Hall N."/>
            <person name="Watson M."/>
            <person name="Adriaenssens E.M."/>
            <person name="Foster-Nyarko E."/>
            <person name="Jarju S."/>
            <person name="Secka A."/>
            <person name="Antonio M."/>
            <person name="Oren A."/>
            <person name="Chaudhuri R.R."/>
            <person name="La Ragione R."/>
            <person name="Hildebrand F."/>
            <person name="Pallen M.J."/>
        </authorList>
    </citation>
    <scope>NUCLEOTIDE SEQUENCE</scope>
    <source>
        <strain evidence="2">ChiGjej2B2-12916</strain>
    </source>
</reference>
<dbReference type="AlphaFoldDB" id="A0A9D0YSX9"/>
<feature type="domain" description="HTH cro/C1-type" evidence="1">
    <location>
        <begin position="10"/>
        <end position="62"/>
    </location>
</feature>
<dbReference type="PANTHER" id="PTHR37038">
    <property type="entry name" value="TRANSCRIPTIONAL REGULATOR-RELATED"/>
    <property type="match status" value="1"/>
</dbReference>
<evidence type="ECO:0000313" key="3">
    <source>
        <dbReference type="Proteomes" id="UP000886879"/>
    </source>
</evidence>
<gene>
    <name evidence="2" type="ORF">IAD31_07175</name>
</gene>
<accession>A0A9D0YSX9</accession>
<dbReference type="PANTHER" id="PTHR37038:SF14">
    <property type="entry name" value="TRANSCRIPTIONAL ACTIVATOR"/>
    <property type="match status" value="1"/>
</dbReference>
<dbReference type="InterPro" id="IPR010982">
    <property type="entry name" value="Lambda_DNA-bd_dom_sf"/>
</dbReference>
<evidence type="ECO:0000313" key="2">
    <source>
        <dbReference type="EMBL" id="HIQ61362.1"/>
    </source>
</evidence>
<dbReference type="SUPFAM" id="SSF47413">
    <property type="entry name" value="lambda repressor-like DNA-binding domains"/>
    <property type="match status" value="1"/>
</dbReference>
<evidence type="ECO:0000259" key="1">
    <source>
        <dbReference type="PROSITE" id="PS50943"/>
    </source>
</evidence>
<sequence length="311" mass="36231">MHEIFLGNVIKRRRLELGMTQEQLCEGICEPITISRLENGKQTPSRSRINALLQRLGLPGERYYALVSKNEEEEARLRREINDDIVQFYQKIGEEKVQVWEQATRALDELEGITDSDDTLARQFILRNRALLGERSGAYPYERQLEMLLEAMHLTAPRFDPEEVGQLRYTWDEIQLINQIAMVYALTGQRKTAIGLYSQLLKYLQKYMESKKYLCLVTFNYARELVVAKRYEDAIEVAEIGRKTCIDRGHYQFLPGLLAIKAECAYFLGDRACSKELYCQARYIYKAIGDEHNLKKLEIDAREQLGTEFSF</sequence>
<dbReference type="EMBL" id="DVFO01000074">
    <property type="protein sequence ID" value="HIQ61362.1"/>
    <property type="molecule type" value="Genomic_DNA"/>
</dbReference>
<reference evidence="2" key="1">
    <citation type="submission" date="2020-10" db="EMBL/GenBank/DDBJ databases">
        <authorList>
            <person name="Gilroy R."/>
        </authorList>
    </citation>
    <scope>NUCLEOTIDE SEQUENCE</scope>
    <source>
        <strain evidence="2">ChiGjej2B2-12916</strain>
    </source>
</reference>
<dbReference type="Gene3D" id="1.25.40.10">
    <property type="entry name" value="Tetratricopeptide repeat domain"/>
    <property type="match status" value="1"/>
</dbReference>
<dbReference type="PROSITE" id="PS50943">
    <property type="entry name" value="HTH_CROC1"/>
    <property type="match status" value="1"/>
</dbReference>
<protein>
    <submittedName>
        <fullName evidence="2">Helix-turn-helix transcriptional regulator</fullName>
    </submittedName>
</protein>
<comment type="caution">
    <text evidence="2">The sequence shown here is derived from an EMBL/GenBank/DDBJ whole genome shotgun (WGS) entry which is preliminary data.</text>
</comment>
<dbReference type="InterPro" id="IPR041315">
    <property type="entry name" value="PlcR_TPR"/>
</dbReference>
<dbReference type="InterPro" id="IPR011990">
    <property type="entry name" value="TPR-like_helical_dom_sf"/>
</dbReference>
<dbReference type="InterPro" id="IPR053163">
    <property type="entry name" value="HTH-type_regulator_Rgg"/>
</dbReference>
<dbReference type="CDD" id="cd00093">
    <property type="entry name" value="HTH_XRE"/>
    <property type="match status" value="1"/>
</dbReference>
<organism evidence="2 3">
    <name type="scientific">Candidatus Enterenecus faecium</name>
    <dbReference type="NCBI Taxonomy" id="2840780"/>
    <lineage>
        <taxon>Bacteria</taxon>
        <taxon>Bacillati</taxon>
        <taxon>Bacillota</taxon>
        <taxon>Clostridia</taxon>
        <taxon>Eubacteriales</taxon>
        <taxon>Candidatus Enterenecus</taxon>
    </lineage>
</organism>
<dbReference type="InterPro" id="IPR001387">
    <property type="entry name" value="Cro/C1-type_HTH"/>
</dbReference>
<name>A0A9D0YSX9_9FIRM</name>
<dbReference type="GO" id="GO:0003677">
    <property type="term" value="F:DNA binding"/>
    <property type="evidence" value="ECO:0007669"/>
    <property type="project" value="InterPro"/>
</dbReference>
<dbReference type="Pfam" id="PF18768">
    <property type="entry name" value="RNPP_C"/>
    <property type="match status" value="1"/>
</dbReference>
<proteinExistence type="predicted"/>
<dbReference type="SMART" id="SM00530">
    <property type="entry name" value="HTH_XRE"/>
    <property type="match status" value="1"/>
</dbReference>
<dbReference type="Pfam" id="PF01381">
    <property type="entry name" value="HTH_3"/>
    <property type="match status" value="1"/>
</dbReference>
<dbReference type="SUPFAM" id="SSF48452">
    <property type="entry name" value="TPR-like"/>
    <property type="match status" value="1"/>
</dbReference>
<dbReference type="Proteomes" id="UP000886879">
    <property type="component" value="Unassembled WGS sequence"/>
</dbReference>